<organism evidence="1 2">
    <name type="scientific">Bacillus suaedaesalsae</name>
    <dbReference type="NCBI Taxonomy" id="2810349"/>
    <lineage>
        <taxon>Bacteria</taxon>
        <taxon>Bacillati</taxon>
        <taxon>Bacillota</taxon>
        <taxon>Bacilli</taxon>
        <taxon>Bacillales</taxon>
        <taxon>Bacillaceae</taxon>
        <taxon>Bacillus</taxon>
    </lineage>
</organism>
<proteinExistence type="predicted"/>
<name>A0ABS2DLP3_9BACI</name>
<comment type="caution">
    <text evidence="1">The sequence shown here is derived from an EMBL/GenBank/DDBJ whole genome shotgun (WGS) entry which is preliminary data.</text>
</comment>
<reference evidence="1 2" key="1">
    <citation type="submission" date="2021-02" db="EMBL/GenBank/DDBJ databases">
        <title>Bacillus sp. RD4P76, an endophyte from a halophyte.</title>
        <authorList>
            <person name="Sun J.-Q."/>
        </authorList>
    </citation>
    <scope>NUCLEOTIDE SEQUENCE [LARGE SCALE GENOMIC DNA]</scope>
    <source>
        <strain evidence="1 2">RD4P76</strain>
    </source>
</reference>
<gene>
    <name evidence="1" type="ORF">JR050_17190</name>
</gene>
<dbReference type="RefSeq" id="WP_204204852.1">
    <property type="nucleotide sequence ID" value="NZ_JAFELM010000043.1"/>
</dbReference>
<evidence type="ECO:0000313" key="1">
    <source>
        <dbReference type="EMBL" id="MBM6619399.1"/>
    </source>
</evidence>
<dbReference type="Proteomes" id="UP001518925">
    <property type="component" value="Unassembled WGS sequence"/>
</dbReference>
<keyword evidence="2" id="KW-1185">Reference proteome</keyword>
<dbReference type="EMBL" id="JAFELM010000043">
    <property type="protein sequence ID" value="MBM6619399.1"/>
    <property type="molecule type" value="Genomic_DNA"/>
</dbReference>
<evidence type="ECO:0000313" key="2">
    <source>
        <dbReference type="Proteomes" id="UP001518925"/>
    </source>
</evidence>
<protein>
    <submittedName>
        <fullName evidence="1">Uncharacterized protein</fullName>
    </submittedName>
</protein>
<sequence>MEQIDDQLLQSFRELWHNRPLLVNGNAQETIRQAILTDIMDELTHPRARSTPHKKFYLAVKRILESSIPDNDKLAIIKLYEKELSKL</sequence>
<accession>A0ABS2DLP3</accession>